<dbReference type="SUPFAM" id="SSF53756">
    <property type="entry name" value="UDP-Glycosyltransferase/glycogen phosphorylase"/>
    <property type="match status" value="1"/>
</dbReference>
<keyword evidence="4" id="KW-1185">Reference proteome</keyword>
<dbReference type="Proteomes" id="UP000003835">
    <property type="component" value="Unassembled WGS sequence"/>
</dbReference>
<dbReference type="RefSeq" id="WP_006099894.1">
    <property type="nucleotide sequence ID" value="NZ_DS989845.1"/>
</dbReference>
<dbReference type="AlphaFoldDB" id="B4VMH4"/>
<dbReference type="EMBL" id="DS989845">
    <property type="protein sequence ID" value="EDX76937.1"/>
    <property type="molecule type" value="Genomic_DNA"/>
</dbReference>
<dbReference type="OrthoDB" id="73743at2"/>
<name>B4VMH4_9CYAN</name>
<feature type="domain" description="Glycosyltransferase subfamily 4-like N-terminal" evidence="2">
    <location>
        <begin position="68"/>
        <end position="190"/>
    </location>
</feature>
<dbReference type="eggNOG" id="COG0438">
    <property type="taxonomic scope" value="Bacteria"/>
</dbReference>
<dbReference type="PANTHER" id="PTHR45947">
    <property type="entry name" value="SULFOQUINOVOSYL TRANSFERASE SQD2"/>
    <property type="match status" value="1"/>
</dbReference>
<accession>B4VMH4</accession>
<feature type="domain" description="Glycosyl transferase family 1" evidence="1">
    <location>
        <begin position="192"/>
        <end position="360"/>
    </location>
</feature>
<dbReference type="HOGENOM" id="CLU_009583_2_5_3"/>
<proteinExistence type="predicted"/>
<protein>
    <submittedName>
        <fullName evidence="3">Glycosyl transferase, group 1 family protein</fullName>
    </submittedName>
</protein>
<dbReference type="InterPro" id="IPR001296">
    <property type="entry name" value="Glyco_trans_1"/>
</dbReference>
<evidence type="ECO:0000313" key="4">
    <source>
        <dbReference type="Proteomes" id="UP000003835"/>
    </source>
</evidence>
<dbReference type="Pfam" id="PF13439">
    <property type="entry name" value="Glyco_transf_4"/>
    <property type="match status" value="1"/>
</dbReference>
<sequence length="390" mass="44450">MENNIIIYRDTLLPYSETFIPAQVENYKSYTGFYVGTSRCRGRNYPLPAQRTLVLSEMAKLTLRRKLLFLITGLGYPDWFRRLKQLSPRLIHAHFGPDGVWALPMRQRLKIPLIVTFHGYDITVNQDSSDDLSNMFGPHPLTRVYFWRRRHLFKTAHFCIAVSEFIRTKLIEKGCPPDKILVHYIGIDVDKFAPQPHPSRQPVVLFVGRLVEKKGCQYLIQAMAQVQSVRPDLELVVIGDGGLRSTLEQQAAHALKRYRFLGAQPSDVVRDWLNQAMLLCLPSVTDIYHNCEGLPITLLEAQAMEVPVVSSMHAGIPEAIIHGETGFLAAEKDWQALAENILTLASNEQLRKQFAIAGRQQVESKFNIKLNSPQLEAVYDRILQKPKAFC</sequence>
<dbReference type="STRING" id="118168.MC7420_1940"/>
<dbReference type="Pfam" id="PF00534">
    <property type="entry name" value="Glycos_transf_1"/>
    <property type="match status" value="1"/>
</dbReference>
<evidence type="ECO:0000259" key="1">
    <source>
        <dbReference type="Pfam" id="PF00534"/>
    </source>
</evidence>
<dbReference type="InterPro" id="IPR028098">
    <property type="entry name" value="Glyco_trans_4-like_N"/>
</dbReference>
<evidence type="ECO:0000313" key="3">
    <source>
        <dbReference type="EMBL" id="EDX76937.1"/>
    </source>
</evidence>
<organism evidence="3 4">
    <name type="scientific">Coleofasciculus chthonoplastes PCC 7420</name>
    <dbReference type="NCBI Taxonomy" id="118168"/>
    <lineage>
        <taxon>Bacteria</taxon>
        <taxon>Bacillati</taxon>
        <taxon>Cyanobacteriota</taxon>
        <taxon>Cyanophyceae</taxon>
        <taxon>Coleofasciculales</taxon>
        <taxon>Coleofasciculaceae</taxon>
        <taxon>Coleofasciculus</taxon>
    </lineage>
</organism>
<dbReference type="GO" id="GO:0016757">
    <property type="term" value="F:glycosyltransferase activity"/>
    <property type="evidence" value="ECO:0007669"/>
    <property type="project" value="InterPro"/>
</dbReference>
<dbReference type="PANTHER" id="PTHR45947:SF14">
    <property type="entry name" value="SLL1723 PROTEIN"/>
    <property type="match status" value="1"/>
</dbReference>
<evidence type="ECO:0000259" key="2">
    <source>
        <dbReference type="Pfam" id="PF13439"/>
    </source>
</evidence>
<dbReference type="Gene3D" id="3.40.50.2000">
    <property type="entry name" value="Glycogen Phosphorylase B"/>
    <property type="match status" value="2"/>
</dbReference>
<reference evidence="3 4" key="1">
    <citation type="submission" date="2008-07" db="EMBL/GenBank/DDBJ databases">
        <authorList>
            <person name="Tandeau de Marsac N."/>
            <person name="Ferriera S."/>
            <person name="Johnson J."/>
            <person name="Kravitz S."/>
            <person name="Beeson K."/>
            <person name="Sutton G."/>
            <person name="Rogers Y.-H."/>
            <person name="Friedman R."/>
            <person name="Frazier M."/>
            <person name="Venter J.C."/>
        </authorList>
    </citation>
    <scope>NUCLEOTIDE SEQUENCE [LARGE SCALE GENOMIC DNA]</scope>
    <source>
        <strain evidence="3 4">PCC 7420</strain>
    </source>
</reference>
<dbReference type="InterPro" id="IPR050194">
    <property type="entry name" value="Glycosyltransferase_grp1"/>
</dbReference>
<gene>
    <name evidence="3" type="ORF">MC7420_1940</name>
</gene>
<keyword evidence="3" id="KW-0808">Transferase</keyword>